<dbReference type="RefSeq" id="WP_203584528.1">
    <property type="nucleotide sequence ID" value="NZ_JACOPV010000008.1"/>
</dbReference>
<keyword evidence="3" id="KW-1185">Reference proteome</keyword>
<feature type="transmembrane region" description="Helical" evidence="1">
    <location>
        <begin position="41"/>
        <end position="58"/>
    </location>
</feature>
<dbReference type="Proteomes" id="UP000745663">
    <property type="component" value="Unassembled WGS sequence"/>
</dbReference>
<feature type="transmembrane region" description="Helical" evidence="1">
    <location>
        <begin position="12"/>
        <end position="35"/>
    </location>
</feature>
<feature type="transmembrane region" description="Helical" evidence="1">
    <location>
        <begin position="109"/>
        <end position="126"/>
    </location>
</feature>
<evidence type="ECO:0000313" key="2">
    <source>
        <dbReference type="EMBL" id="MBM5458587.1"/>
    </source>
</evidence>
<keyword evidence="1" id="KW-0812">Transmembrane</keyword>
<protein>
    <submittedName>
        <fullName evidence="2">Uncharacterized protein</fullName>
    </submittedName>
</protein>
<comment type="caution">
    <text evidence="2">The sequence shown here is derived from an EMBL/GenBank/DDBJ whole genome shotgun (WGS) entry which is preliminary data.</text>
</comment>
<feature type="transmembrane region" description="Helical" evidence="1">
    <location>
        <begin position="70"/>
        <end position="89"/>
    </location>
</feature>
<keyword evidence="1" id="KW-0472">Membrane</keyword>
<evidence type="ECO:0000256" key="1">
    <source>
        <dbReference type="SAM" id="Phobius"/>
    </source>
</evidence>
<proteinExistence type="predicted"/>
<keyword evidence="1" id="KW-1133">Transmembrane helix</keyword>
<name>A0ABS2BY97_9PSED</name>
<sequence>MAPDVNKQTMNRAISGVLTYSTIVCGLTLVIGSMIPENVASYLPHCWILIAAMVGNTSNKTLKAAFASPVMGVVGIASGLVFAGAYFILAYELFGAMDLSQAMGTLKDTAVVLGAVAIVVFSNIVAHQIAKRLFGKSLATWI</sequence>
<reference evidence="2 3" key="1">
    <citation type="submission" date="2020-08" db="EMBL/GenBank/DDBJ databases">
        <title>Description of novel Pseudomonas species.</title>
        <authorList>
            <person name="Duman M."/>
            <person name="Mulet M."/>
            <person name="Altun S."/>
            <person name="Saticioglu I.B."/>
            <person name="Lalucat J."/>
            <person name="Garcia-Valdes E."/>
        </authorList>
    </citation>
    <scope>NUCLEOTIDE SEQUENCE [LARGE SCALE GENOMIC DNA]</scope>
    <source>
        <strain evidence="2 3">P66</strain>
    </source>
</reference>
<evidence type="ECO:0000313" key="3">
    <source>
        <dbReference type="Proteomes" id="UP000745663"/>
    </source>
</evidence>
<organism evidence="2 3">
    <name type="scientific">Pseudomonas arcuscaelestis</name>
    <dbReference type="NCBI Taxonomy" id="2710591"/>
    <lineage>
        <taxon>Bacteria</taxon>
        <taxon>Pseudomonadati</taxon>
        <taxon>Pseudomonadota</taxon>
        <taxon>Gammaproteobacteria</taxon>
        <taxon>Pseudomonadales</taxon>
        <taxon>Pseudomonadaceae</taxon>
        <taxon>Pseudomonas</taxon>
    </lineage>
</organism>
<accession>A0ABS2BY97</accession>
<gene>
    <name evidence="2" type="ORF">H8F21_13540</name>
</gene>
<dbReference type="EMBL" id="JACOPV010000008">
    <property type="protein sequence ID" value="MBM5458587.1"/>
    <property type="molecule type" value="Genomic_DNA"/>
</dbReference>